<proteinExistence type="predicted"/>
<name>A0ABM7XY95_9PROT</name>
<evidence type="ECO:0000313" key="3">
    <source>
        <dbReference type="Proteomes" id="UP000831327"/>
    </source>
</evidence>
<dbReference type="EMBL" id="AP025637">
    <property type="protein sequence ID" value="BDG70474.1"/>
    <property type="molecule type" value="Genomic_DNA"/>
</dbReference>
<feature type="region of interest" description="Disordered" evidence="1">
    <location>
        <begin position="38"/>
        <end position="57"/>
    </location>
</feature>
<gene>
    <name evidence="2" type="ORF">Rmf_04030</name>
</gene>
<reference evidence="2 3" key="1">
    <citation type="journal article" date="2016" name="Microbes Environ.">
        <title>Phylogenetically diverse aerobic anoxygenic phototrophic bacteria isolated from epilithic biofilms in Tama river, Japan.</title>
        <authorList>
            <person name="Hirose S."/>
            <person name="Matsuura K."/>
            <person name="Haruta S."/>
        </authorList>
    </citation>
    <scope>NUCLEOTIDE SEQUENCE [LARGE SCALE GENOMIC DNA]</scope>
    <source>
        <strain evidence="2 3">S08</strain>
    </source>
</reference>
<protein>
    <submittedName>
        <fullName evidence="2">Uncharacterized protein</fullName>
    </submittedName>
</protein>
<keyword evidence="3" id="KW-1185">Reference proteome</keyword>
<accession>A0ABM7XY95</accession>
<dbReference type="Proteomes" id="UP000831327">
    <property type="component" value="Chromosome"/>
</dbReference>
<evidence type="ECO:0000256" key="1">
    <source>
        <dbReference type="SAM" id="MobiDB-lite"/>
    </source>
</evidence>
<organism evidence="2 3">
    <name type="scientific">Roseomonas fluvialis</name>
    <dbReference type="NCBI Taxonomy" id="1750527"/>
    <lineage>
        <taxon>Bacteria</taxon>
        <taxon>Pseudomonadati</taxon>
        <taxon>Pseudomonadota</taxon>
        <taxon>Alphaproteobacteria</taxon>
        <taxon>Acetobacterales</taxon>
        <taxon>Roseomonadaceae</taxon>
        <taxon>Roseomonas</taxon>
    </lineage>
</organism>
<sequence length="57" mass="5777">MLTDDRASQQAVIGGALTVIDMNTGDAPLKAIPRTLPSAAGAKDIGPCEQADGRSLP</sequence>
<dbReference type="RefSeq" id="WP_244457804.1">
    <property type="nucleotide sequence ID" value="NZ_AP025637.1"/>
</dbReference>
<evidence type="ECO:0000313" key="2">
    <source>
        <dbReference type="EMBL" id="BDG70474.1"/>
    </source>
</evidence>